<dbReference type="GO" id="GO:0016020">
    <property type="term" value="C:membrane"/>
    <property type="evidence" value="ECO:0007669"/>
    <property type="project" value="UniProtKB-SubCell"/>
</dbReference>
<accession>A0A6J5ZEG9</accession>
<feature type="transmembrane region" description="Helical" evidence="5">
    <location>
        <begin position="187"/>
        <end position="207"/>
    </location>
</feature>
<sequence length="310" mass="33511">MSLRGRVALALLTMYIAWGTTYVGIAFAIETMPDLLAMGMRFLLAFLLLLLVVGLTSGFAQFRISLRQWVNSFVLGIMMLAVGLGVVSSAEHVVPIGVAALIVGSMPIWTGILRMVDNDRPSRKTLIGVLTGFVGLAIILQPGETVPRAGAEALNVTLWMGILVIGNILWSLGSFMTPRLDTPKRPLVLTTFEMFSAGIVLVCVGLAKGQSFSDFFEASPRSWAGWMYLVIVGSVVGYTTYNWLLANAPISLVSTYSYVNPIVAIALGFVIFHEPVTRNVWLGGFVVVVSVALVITAEQRKSTNPIVEIV</sequence>
<keyword evidence="2 5" id="KW-0812">Transmembrane</keyword>
<dbReference type="InterPro" id="IPR037185">
    <property type="entry name" value="EmrE-like"/>
</dbReference>
<dbReference type="InterPro" id="IPR000620">
    <property type="entry name" value="EamA_dom"/>
</dbReference>
<protein>
    <submittedName>
        <fullName evidence="7">Unannotated protein</fullName>
    </submittedName>
</protein>
<dbReference type="InterPro" id="IPR050638">
    <property type="entry name" value="AA-Vitamin_Transporters"/>
</dbReference>
<feature type="transmembrane region" description="Helical" evidence="5">
    <location>
        <begin position="93"/>
        <end position="113"/>
    </location>
</feature>
<reference evidence="7" key="1">
    <citation type="submission" date="2020-05" db="EMBL/GenBank/DDBJ databases">
        <authorList>
            <person name="Chiriac C."/>
            <person name="Salcher M."/>
            <person name="Ghai R."/>
            <person name="Kavagutti S V."/>
        </authorList>
    </citation>
    <scope>NUCLEOTIDE SEQUENCE</scope>
</reference>
<evidence type="ECO:0000256" key="1">
    <source>
        <dbReference type="ARBA" id="ARBA00004141"/>
    </source>
</evidence>
<evidence type="ECO:0000259" key="6">
    <source>
        <dbReference type="Pfam" id="PF00892"/>
    </source>
</evidence>
<evidence type="ECO:0000256" key="4">
    <source>
        <dbReference type="ARBA" id="ARBA00023136"/>
    </source>
</evidence>
<name>A0A6J5ZEG9_9ZZZZ</name>
<proteinExistence type="predicted"/>
<dbReference type="EMBL" id="CAESAJ010000111">
    <property type="protein sequence ID" value="CAB4341114.1"/>
    <property type="molecule type" value="Genomic_DNA"/>
</dbReference>
<evidence type="ECO:0000256" key="5">
    <source>
        <dbReference type="SAM" id="Phobius"/>
    </source>
</evidence>
<dbReference type="PANTHER" id="PTHR32322:SF2">
    <property type="entry name" value="EAMA DOMAIN-CONTAINING PROTEIN"/>
    <property type="match status" value="1"/>
</dbReference>
<feature type="transmembrane region" description="Helical" evidence="5">
    <location>
        <begin position="7"/>
        <end position="29"/>
    </location>
</feature>
<evidence type="ECO:0000256" key="2">
    <source>
        <dbReference type="ARBA" id="ARBA00022692"/>
    </source>
</evidence>
<dbReference type="AlphaFoldDB" id="A0A6J5ZEG9"/>
<comment type="subcellular location">
    <subcellularLocation>
        <location evidence="1">Membrane</location>
        <topology evidence="1">Multi-pass membrane protein</topology>
    </subcellularLocation>
</comment>
<keyword evidence="3 5" id="KW-1133">Transmembrane helix</keyword>
<feature type="domain" description="EamA" evidence="6">
    <location>
        <begin position="8"/>
        <end position="140"/>
    </location>
</feature>
<evidence type="ECO:0000256" key="3">
    <source>
        <dbReference type="ARBA" id="ARBA00022989"/>
    </source>
</evidence>
<gene>
    <name evidence="7" type="ORF">UFOPK3770_00964</name>
</gene>
<dbReference type="SUPFAM" id="SSF103481">
    <property type="entry name" value="Multidrug resistance efflux transporter EmrE"/>
    <property type="match status" value="2"/>
</dbReference>
<feature type="transmembrane region" description="Helical" evidence="5">
    <location>
        <begin position="153"/>
        <end position="175"/>
    </location>
</feature>
<evidence type="ECO:0000313" key="7">
    <source>
        <dbReference type="EMBL" id="CAB4341114.1"/>
    </source>
</evidence>
<feature type="transmembrane region" description="Helical" evidence="5">
    <location>
        <begin position="69"/>
        <end position="87"/>
    </location>
</feature>
<dbReference type="Gene3D" id="1.10.3730.20">
    <property type="match status" value="1"/>
</dbReference>
<dbReference type="Pfam" id="PF00892">
    <property type="entry name" value="EamA"/>
    <property type="match status" value="2"/>
</dbReference>
<feature type="transmembrane region" description="Helical" evidence="5">
    <location>
        <begin position="125"/>
        <end position="141"/>
    </location>
</feature>
<organism evidence="7">
    <name type="scientific">freshwater metagenome</name>
    <dbReference type="NCBI Taxonomy" id="449393"/>
    <lineage>
        <taxon>unclassified sequences</taxon>
        <taxon>metagenomes</taxon>
        <taxon>ecological metagenomes</taxon>
    </lineage>
</organism>
<feature type="transmembrane region" description="Helical" evidence="5">
    <location>
        <begin position="256"/>
        <end position="273"/>
    </location>
</feature>
<feature type="transmembrane region" description="Helical" evidence="5">
    <location>
        <begin position="223"/>
        <end position="244"/>
    </location>
</feature>
<dbReference type="PANTHER" id="PTHR32322">
    <property type="entry name" value="INNER MEMBRANE TRANSPORTER"/>
    <property type="match status" value="1"/>
</dbReference>
<feature type="domain" description="EamA" evidence="6">
    <location>
        <begin position="159"/>
        <end position="295"/>
    </location>
</feature>
<keyword evidence="4 5" id="KW-0472">Membrane</keyword>
<feature type="transmembrane region" description="Helical" evidence="5">
    <location>
        <begin position="35"/>
        <end position="57"/>
    </location>
</feature>
<feature type="transmembrane region" description="Helical" evidence="5">
    <location>
        <begin position="279"/>
        <end position="297"/>
    </location>
</feature>